<dbReference type="InterPro" id="IPR036291">
    <property type="entry name" value="NAD(P)-bd_dom_sf"/>
</dbReference>
<gene>
    <name evidence="6" type="ORF">SAMN05192554_112109</name>
</gene>
<dbReference type="CDD" id="cd08260">
    <property type="entry name" value="Zn_ADH6"/>
    <property type="match status" value="1"/>
</dbReference>
<evidence type="ECO:0000313" key="6">
    <source>
        <dbReference type="EMBL" id="SDN02997.1"/>
    </source>
</evidence>
<dbReference type="Pfam" id="PF08240">
    <property type="entry name" value="ADH_N"/>
    <property type="match status" value="1"/>
</dbReference>
<protein>
    <submittedName>
        <fullName evidence="6">Alcohol dehydrogenase</fullName>
    </submittedName>
</protein>
<dbReference type="EMBL" id="FNIA01000012">
    <property type="protein sequence ID" value="SDN02997.1"/>
    <property type="molecule type" value="Genomic_DNA"/>
</dbReference>
<dbReference type="SMART" id="SM00829">
    <property type="entry name" value="PKS_ER"/>
    <property type="match status" value="1"/>
</dbReference>
<dbReference type="STRING" id="996166.SAMN05192554_112109"/>
<organism evidence="6 7">
    <name type="scientific">Haloarchaeobius iranensis</name>
    <dbReference type="NCBI Taxonomy" id="996166"/>
    <lineage>
        <taxon>Archaea</taxon>
        <taxon>Methanobacteriati</taxon>
        <taxon>Methanobacteriota</taxon>
        <taxon>Stenosarchaea group</taxon>
        <taxon>Halobacteria</taxon>
        <taxon>Halobacteriales</taxon>
        <taxon>Halorubellaceae</taxon>
        <taxon>Haloarchaeobius</taxon>
    </lineage>
</organism>
<dbReference type="RefSeq" id="WP_089734169.1">
    <property type="nucleotide sequence ID" value="NZ_FNIA01000012.1"/>
</dbReference>
<keyword evidence="2 4" id="KW-0862">Zinc</keyword>
<dbReference type="PANTHER" id="PTHR43401">
    <property type="entry name" value="L-THREONINE 3-DEHYDROGENASE"/>
    <property type="match status" value="1"/>
</dbReference>
<dbReference type="PROSITE" id="PS00059">
    <property type="entry name" value="ADH_ZINC"/>
    <property type="match status" value="1"/>
</dbReference>
<dbReference type="PANTHER" id="PTHR43401:SF5">
    <property type="entry name" value="ALCOHOL DEHYDROGENASE-RELATED"/>
    <property type="match status" value="1"/>
</dbReference>
<evidence type="ECO:0000256" key="3">
    <source>
        <dbReference type="ARBA" id="ARBA00023002"/>
    </source>
</evidence>
<keyword evidence="3" id="KW-0560">Oxidoreductase</keyword>
<evidence type="ECO:0000313" key="7">
    <source>
        <dbReference type="Proteomes" id="UP000199370"/>
    </source>
</evidence>
<dbReference type="SUPFAM" id="SSF50129">
    <property type="entry name" value="GroES-like"/>
    <property type="match status" value="1"/>
</dbReference>
<dbReference type="GO" id="GO:0051262">
    <property type="term" value="P:protein tetramerization"/>
    <property type="evidence" value="ECO:0007669"/>
    <property type="project" value="UniProtKB-ARBA"/>
</dbReference>
<keyword evidence="7" id="KW-1185">Reference proteome</keyword>
<name>A0A1G9Y1Q7_9EURY</name>
<comment type="cofactor">
    <cofactor evidence="4">
        <name>Zn(2+)</name>
        <dbReference type="ChEBI" id="CHEBI:29105"/>
    </cofactor>
</comment>
<dbReference type="InterPro" id="IPR050129">
    <property type="entry name" value="Zn_alcohol_dh"/>
</dbReference>
<dbReference type="SUPFAM" id="SSF51735">
    <property type="entry name" value="NAD(P)-binding Rossmann-fold domains"/>
    <property type="match status" value="1"/>
</dbReference>
<keyword evidence="1 4" id="KW-0479">Metal-binding</keyword>
<feature type="domain" description="Enoyl reductase (ER)" evidence="5">
    <location>
        <begin position="8"/>
        <end position="338"/>
    </location>
</feature>
<comment type="similarity">
    <text evidence="4">Belongs to the zinc-containing alcohol dehydrogenase family.</text>
</comment>
<reference evidence="6 7" key="1">
    <citation type="submission" date="2016-10" db="EMBL/GenBank/DDBJ databases">
        <authorList>
            <person name="de Groot N.N."/>
        </authorList>
    </citation>
    <scope>NUCLEOTIDE SEQUENCE [LARGE SCALE GENOMIC DNA]</scope>
    <source>
        <strain evidence="7">EB21,IBRC-M 10013,KCTC 4048</strain>
    </source>
</reference>
<evidence type="ECO:0000256" key="2">
    <source>
        <dbReference type="ARBA" id="ARBA00022833"/>
    </source>
</evidence>
<dbReference type="Proteomes" id="UP000199370">
    <property type="component" value="Unassembled WGS sequence"/>
</dbReference>
<evidence type="ECO:0000256" key="4">
    <source>
        <dbReference type="RuleBase" id="RU361277"/>
    </source>
</evidence>
<dbReference type="InterPro" id="IPR011032">
    <property type="entry name" value="GroES-like_sf"/>
</dbReference>
<dbReference type="Gene3D" id="3.90.180.10">
    <property type="entry name" value="Medium-chain alcohol dehydrogenases, catalytic domain"/>
    <property type="match status" value="1"/>
</dbReference>
<proteinExistence type="inferred from homology"/>
<sequence length="355" mass="37959">MRAVVFQGAEEPMTVEDVDRPEPGDDDILVETEACGICRSDWHAWRGDWEWIGVMPQPGLVFGHEPVGRVVEVGDNVDRFAVGDRVTNPFNLGCGSCHHCRDGRGNICERSVPMGFVPFQTGAFAEYYSVRNADFNAVSLPDEVDPVDVAGLGCRFATAFHGLAHRVDVTPGDWVAVHGCGGVGLSAVHVADALGANVIAVDLSAEKLERARDLGADRTVEVGAVDDVPQAVKKFTESSRGADVAVDALGIAETCRNAMDSLGKGGQHLQIGMTTSEEGGEVSLPVDTMVTDEREFYGTYGIPPNEYDEIFRMMATGKLEPGRIVSETVSLEEVPGVVEGLGDYETVGIPVCDGF</sequence>
<dbReference type="GO" id="GO:0016616">
    <property type="term" value="F:oxidoreductase activity, acting on the CH-OH group of donors, NAD or NADP as acceptor"/>
    <property type="evidence" value="ECO:0007669"/>
    <property type="project" value="UniProtKB-ARBA"/>
</dbReference>
<dbReference type="AlphaFoldDB" id="A0A1G9Y1Q7"/>
<dbReference type="OrthoDB" id="73567at2157"/>
<dbReference type="InterPro" id="IPR002328">
    <property type="entry name" value="ADH_Zn_CS"/>
</dbReference>
<dbReference type="GO" id="GO:0030554">
    <property type="term" value="F:adenyl nucleotide binding"/>
    <property type="evidence" value="ECO:0007669"/>
    <property type="project" value="UniProtKB-ARBA"/>
</dbReference>
<dbReference type="GO" id="GO:0043168">
    <property type="term" value="F:anion binding"/>
    <property type="evidence" value="ECO:0007669"/>
    <property type="project" value="UniProtKB-ARBA"/>
</dbReference>
<accession>A0A1G9Y1Q7</accession>
<dbReference type="GO" id="GO:0044281">
    <property type="term" value="P:small molecule metabolic process"/>
    <property type="evidence" value="ECO:0007669"/>
    <property type="project" value="UniProtKB-ARBA"/>
</dbReference>
<dbReference type="Pfam" id="PF00107">
    <property type="entry name" value="ADH_zinc_N"/>
    <property type="match status" value="1"/>
</dbReference>
<dbReference type="InterPro" id="IPR013149">
    <property type="entry name" value="ADH-like_C"/>
</dbReference>
<dbReference type="InterPro" id="IPR020843">
    <property type="entry name" value="ER"/>
</dbReference>
<evidence type="ECO:0000256" key="1">
    <source>
        <dbReference type="ARBA" id="ARBA00022723"/>
    </source>
</evidence>
<dbReference type="GO" id="GO:0008270">
    <property type="term" value="F:zinc ion binding"/>
    <property type="evidence" value="ECO:0007669"/>
    <property type="project" value="InterPro"/>
</dbReference>
<evidence type="ECO:0000259" key="5">
    <source>
        <dbReference type="SMART" id="SM00829"/>
    </source>
</evidence>
<dbReference type="InterPro" id="IPR013154">
    <property type="entry name" value="ADH-like_N"/>
</dbReference>